<accession>A0ABM7YFI7</accession>
<keyword evidence="2" id="KW-0614">Plasmid</keyword>
<reference evidence="2 3" key="1">
    <citation type="submission" date="2022-04" db="EMBL/GenBank/DDBJ databases">
        <title>Complete genome of Methanothermobacter tenebrarum strain RMAS.</title>
        <authorList>
            <person name="Nakamura K."/>
            <person name="Oshima K."/>
            <person name="Hattori M."/>
            <person name="Kamagata Y."/>
            <person name="Takamizawa K."/>
        </authorList>
    </citation>
    <scope>NUCLEOTIDE SEQUENCE [LARGE SCALE GENOMIC DNA]</scope>
    <source>
        <strain evidence="2 3">RMAS</strain>
        <plasmid evidence="2 3">pRMAS01</plasmid>
    </source>
</reference>
<evidence type="ECO:0000256" key="1">
    <source>
        <dbReference type="SAM" id="Phobius"/>
    </source>
</evidence>
<keyword evidence="1" id="KW-0812">Transmembrane</keyword>
<evidence type="ECO:0000313" key="2">
    <source>
        <dbReference type="EMBL" id="BDH80237.1"/>
    </source>
</evidence>
<dbReference type="RefSeq" id="WP_248565358.1">
    <property type="nucleotide sequence ID" value="NZ_AP025699.1"/>
</dbReference>
<evidence type="ECO:0008006" key="4">
    <source>
        <dbReference type="Google" id="ProtNLM"/>
    </source>
</evidence>
<proteinExistence type="predicted"/>
<organism evidence="2 3">
    <name type="scientific">Methanothermobacter tenebrarum</name>
    <dbReference type="NCBI Taxonomy" id="680118"/>
    <lineage>
        <taxon>Archaea</taxon>
        <taxon>Methanobacteriati</taxon>
        <taxon>Methanobacteriota</taxon>
        <taxon>Methanomada group</taxon>
        <taxon>Methanobacteria</taxon>
        <taxon>Methanobacteriales</taxon>
        <taxon>Methanobacteriaceae</taxon>
        <taxon>Methanothermobacter</taxon>
    </lineage>
</organism>
<dbReference type="EMBL" id="AP025699">
    <property type="protein sequence ID" value="BDH80237.1"/>
    <property type="molecule type" value="Genomic_DNA"/>
</dbReference>
<geneLocation type="plasmid" evidence="2 3">
    <name>pRMAS01</name>
</geneLocation>
<feature type="transmembrane region" description="Helical" evidence="1">
    <location>
        <begin position="87"/>
        <end position="105"/>
    </location>
</feature>
<name>A0ABM7YFI7_9EURY</name>
<dbReference type="GeneID" id="71966143"/>
<keyword evidence="1" id="KW-0472">Membrane</keyword>
<protein>
    <recommendedName>
        <fullName evidence="4">PGF-CTERM sorting domain-containing protein</fullName>
    </recommendedName>
</protein>
<evidence type="ECO:0000313" key="3">
    <source>
        <dbReference type="Proteomes" id="UP000831817"/>
    </source>
</evidence>
<gene>
    <name evidence="2" type="ORF">MTTB_p170</name>
</gene>
<sequence>MRIKNALITLMLLAILGASISVGTVVAQENNDEEIIIDESEDLNEDVENDEGLEEDLTNFEPAIDTESEGQEAAAGTVPMQPTGAPLLPVILSVTLIATGLLASVRYKF</sequence>
<dbReference type="Proteomes" id="UP000831817">
    <property type="component" value="Plasmid pRMAS01"/>
</dbReference>
<keyword evidence="1" id="KW-1133">Transmembrane helix</keyword>
<keyword evidence="3" id="KW-1185">Reference proteome</keyword>